<evidence type="ECO:0000313" key="3">
    <source>
        <dbReference type="EMBL" id="QBE62329.1"/>
    </source>
</evidence>
<proteinExistence type="predicted"/>
<dbReference type="EMBL" id="CP035913">
    <property type="protein sequence ID" value="QBE62329.1"/>
    <property type="molecule type" value="Genomic_DNA"/>
</dbReference>
<protein>
    <submittedName>
        <fullName evidence="3">Uncharacterized protein</fullName>
    </submittedName>
</protein>
<keyword evidence="4" id="KW-1185">Reference proteome</keyword>
<evidence type="ECO:0000256" key="2">
    <source>
        <dbReference type="SAM" id="Phobius"/>
    </source>
</evidence>
<dbReference type="AlphaFoldDB" id="A0A4P6KT82"/>
<evidence type="ECO:0000256" key="1">
    <source>
        <dbReference type="SAM" id="MobiDB-lite"/>
    </source>
</evidence>
<dbReference type="Proteomes" id="UP000290637">
    <property type="component" value="Chromosome"/>
</dbReference>
<feature type="transmembrane region" description="Helical" evidence="2">
    <location>
        <begin position="15"/>
        <end position="39"/>
    </location>
</feature>
<dbReference type="KEGG" id="plue:EWM63_04485"/>
<name>A0A4P6KT82_9BURK</name>
<feature type="compositionally biased region" description="Polar residues" evidence="1">
    <location>
        <begin position="69"/>
        <end position="88"/>
    </location>
</feature>
<feature type="region of interest" description="Disordered" evidence="1">
    <location>
        <begin position="63"/>
        <end position="112"/>
    </location>
</feature>
<reference evidence="3 4" key="1">
    <citation type="submission" date="2019-02" db="EMBL/GenBank/DDBJ databases">
        <title>Draft Genome Sequences of Six Type Strains of the Genus Massilia.</title>
        <authorList>
            <person name="Miess H."/>
            <person name="Frediansyhah A."/>
            <person name="Gross H."/>
        </authorList>
    </citation>
    <scope>NUCLEOTIDE SEQUENCE [LARGE SCALE GENOMIC DNA]</scope>
    <source>
        <strain evidence="3 4">DSM 17473</strain>
    </source>
</reference>
<sequence length="197" mass="20434">MNHPSTPPTKQNKPAFAIIVAIVLILFAGVGLAALMGWLPSTSQAGRPSDMVTPPTEQLVKATDAAPTGATQSSQYTADAGTVGNQPVTSGTAAAGSTGGSNDAKAPPGQEPGKPVCANCGVVETVNGQSRFANDNKDGTTPGAAVDNKIESNKKDSKRYDIVVRMHDGQLRTVQTNQVIWRPGDQVKIEGDKLLSR</sequence>
<gene>
    <name evidence="3" type="ORF">EWM63_04485</name>
</gene>
<dbReference type="OrthoDB" id="5298735at2"/>
<evidence type="ECO:0000313" key="4">
    <source>
        <dbReference type="Proteomes" id="UP000290637"/>
    </source>
</evidence>
<keyword evidence="2" id="KW-0812">Transmembrane</keyword>
<keyword evidence="2" id="KW-0472">Membrane</keyword>
<accession>A0A4P6KT82</accession>
<dbReference type="RefSeq" id="WP_130185465.1">
    <property type="nucleotide sequence ID" value="NZ_CP035913.1"/>
</dbReference>
<organism evidence="3 4">
    <name type="scientific">Pseudoduganella lutea</name>
    <dbReference type="NCBI Taxonomy" id="321985"/>
    <lineage>
        <taxon>Bacteria</taxon>
        <taxon>Pseudomonadati</taxon>
        <taxon>Pseudomonadota</taxon>
        <taxon>Betaproteobacteria</taxon>
        <taxon>Burkholderiales</taxon>
        <taxon>Oxalobacteraceae</taxon>
        <taxon>Telluria group</taxon>
        <taxon>Pseudoduganella</taxon>
    </lineage>
</organism>
<keyword evidence="2" id="KW-1133">Transmembrane helix</keyword>